<dbReference type="STRING" id="1526571.AT746_08835"/>
<dbReference type="Pfam" id="PF00497">
    <property type="entry name" value="SBP_bac_3"/>
    <property type="match status" value="1"/>
</dbReference>
<evidence type="ECO:0000256" key="1">
    <source>
        <dbReference type="SAM" id="SignalP"/>
    </source>
</evidence>
<dbReference type="Gene3D" id="3.40.190.10">
    <property type="entry name" value="Periplasmic binding protein-like II"/>
    <property type="match status" value="2"/>
</dbReference>
<protein>
    <recommendedName>
        <fullName evidence="2">Solute-binding protein family 3/N-terminal domain-containing protein</fullName>
    </recommendedName>
</protein>
<evidence type="ECO:0000259" key="2">
    <source>
        <dbReference type="Pfam" id="PF00497"/>
    </source>
</evidence>
<reference evidence="3 4" key="1">
    <citation type="submission" date="2015-12" db="EMBL/GenBank/DDBJ databases">
        <title>Complete genome of Lacimicrobium alkaliphilum KCTC 32984.</title>
        <authorList>
            <person name="Kim S.-G."/>
            <person name="Lee Y.-J."/>
        </authorList>
    </citation>
    <scope>NUCLEOTIDE SEQUENCE [LARGE SCALE GENOMIC DNA]</scope>
    <source>
        <strain evidence="3 4">YelD216</strain>
    </source>
</reference>
<feature type="signal peptide" evidence="1">
    <location>
        <begin position="1"/>
        <end position="19"/>
    </location>
</feature>
<dbReference type="AlphaFoldDB" id="A0A0U2ZJ64"/>
<feature type="domain" description="Solute-binding protein family 3/N-terminal" evidence="2">
    <location>
        <begin position="25"/>
        <end position="235"/>
    </location>
</feature>
<sequence>MLKYFFILLICLWSALSVAEQDFRVVTENHPPVQYLHQGKISGPATEIVRDLLKRTEIEARIELMPWARAYDIALNRPKVLIYSMFRTPEREDKFYWLRSVSEHKVAVLALRERDDLDFRQLSDAKPHLFAVIRGAYSLDYLKKAGFSEQQNLFIAATMNEQVDLLLKGKVDLLFTDPATVRYRLEQLGHAPEQVKVVLELPELAQDLYLAVSLDTAPYWIEKLQQAVKQQRADGI</sequence>
<dbReference type="Proteomes" id="UP000068447">
    <property type="component" value="Chromosome"/>
</dbReference>
<dbReference type="PANTHER" id="PTHR38834:SF3">
    <property type="entry name" value="SOLUTE-BINDING PROTEIN FAMILY 3_N-TERMINAL DOMAIN-CONTAINING PROTEIN"/>
    <property type="match status" value="1"/>
</dbReference>
<dbReference type="PANTHER" id="PTHR38834">
    <property type="entry name" value="PERIPLASMIC SUBSTRATE BINDING PROTEIN FAMILY 3"/>
    <property type="match status" value="1"/>
</dbReference>
<evidence type="ECO:0000313" key="3">
    <source>
        <dbReference type="EMBL" id="ALS98348.1"/>
    </source>
</evidence>
<keyword evidence="1" id="KW-0732">Signal</keyword>
<dbReference type="KEGG" id="lal:AT746_08835"/>
<dbReference type="InterPro" id="IPR001638">
    <property type="entry name" value="Solute-binding_3/MltF_N"/>
</dbReference>
<dbReference type="RefSeq" id="WP_062479331.1">
    <property type="nucleotide sequence ID" value="NZ_CP013650.1"/>
</dbReference>
<accession>A0A0U2ZJ64</accession>
<dbReference type="EMBL" id="CP013650">
    <property type="protein sequence ID" value="ALS98348.1"/>
    <property type="molecule type" value="Genomic_DNA"/>
</dbReference>
<gene>
    <name evidence="3" type="ORF">AT746_08835</name>
</gene>
<feature type="chain" id="PRO_5006835476" description="Solute-binding protein family 3/N-terminal domain-containing protein" evidence="1">
    <location>
        <begin position="20"/>
        <end position="236"/>
    </location>
</feature>
<dbReference type="SUPFAM" id="SSF53850">
    <property type="entry name" value="Periplasmic binding protein-like II"/>
    <property type="match status" value="1"/>
</dbReference>
<proteinExistence type="predicted"/>
<organism evidence="3 4">
    <name type="scientific">Lacimicrobium alkaliphilum</name>
    <dbReference type="NCBI Taxonomy" id="1526571"/>
    <lineage>
        <taxon>Bacteria</taxon>
        <taxon>Pseudomonadati</taxon>
        <taxon>Pseudomonadota</taxon>
        <taxon>Gammaproteobacteria</taxon>
        <taxon>Alteromonadales</taxon>
        <taxon>Alteromonadaceae</taxon>
        <taxon>Lacimicrobium</taxon>
    </lineage>
</organism>
<name>A0A0U2ZJ64_9ALTE</name>
<evidence type="ECO:0000313" key="4">
    <source>
        <dbReference type="Proteomes" id="UP000068447"/>
    </source>
</evidence>
<keyword evidence="4" id="KW-1185">Reference proteome</keyword>